<dbReference type="RefSeq" id="WP_264138787.1">
    <property type="nucleotide sequence ID" value="NZ_JAOYOD010000001.1"/>
</dbReference>
<feature type="signal peptide" evidence="1">
    <location>
        <begin position="1"/>
        <end position="19"/>
    </location>
</feature>
<dbReference type="Proteomes" id="UP001300692">
    <property type="component" value="Unassembled WGS sequence"/>
</dbReference>
<dbReference type="EMBL" id="JAOYOD010000001">
    <property type="protein sequence ID" value="MCV9387966.1"/>
    <property type="molecule type" value="Genomic_DNA"/>
</dbReference>
<dbReference type="Pfam" id="PF12867">
    <property type="entry name" value="DinB_2"/>
    <property type="match status" value="1"/>
</dbReference>
<dbReference type="SUPFAM" id="SSF109854">
    <property type="entry name" value="DinB/YfiT-like putative metalloenzymes"/>
    <property type="match status" value="1"/>
</dbReference>
<dbReference type="InterPro" id="IPR024775">
    <property type="entry name" value="DinB-like"/>
</dbReference>
<feature type="domain" description="DinB-like" evidence="2">
    <location>
        <begin position="38"/>
        <end position="156"/>
    </location>
</feature>
<evidence type="ECO:0000256" key="1">
    <source>
        <dbReference type="SAM" id="SignalP"/>
    </source>
</evidence>
<organism evidence="3 4">
    <name type="scientific">Reichenbachiella ulvae</name>
    <dbReference type="NCBI Taxonomy" id="2980104"/>
    <lineage>
        <taxon>Bacteria</taxon>
        <taxon>Pseudomonadati</taxon>
        <taxon>Bacteroidota</taxon>
        <taxon>Cytophagia</taxon>
        <taxon>Cytophagales</taxon>
        <taxon>Reichenbachiellaceae</taxon>
        <taxon>Reichenbachiella</taxon>
    </lineage>
</organism>
<protein>
    <submittedName>
        <fullName evidence="3">DinB family protein</fullName>
    </submittedName>
</protein>
<accession>A0ABT3CW89</accession>
<evidence type="ECO:0000313" key="4">
    <source>
        <dbReference type="Proteomes" id="UP001300692"/>
    </source>
</evidence>
<feature type="chain" id="PRO_5045800842" evidence="1">
    <location>
        <begin position="20"/>
        <end position="177"/>
    </location>
</feature>
<sequence length="177" mass="19733">MKKLIYLFILVPMMSYGQAPTVQQEFTGGTAYNKNHIVQLINAIPEDKISWKSSDDVRSVSEVVAHIAATNYMFGSFLATTPLPESGKDWQSFEKTLTTKAQLLKAINESFDYIDQAANAVAQDDLTTQVELPFGTFTKRNIMGVANSHCAEHKGQFIAYARFMGITPPWSQGKEMN</sequence>
<keyword evidence="1" id="KW-0732">Signal</keyword>
<evidence type="ECO:0000259" key="2">
    <source>
        <dbReference type="Pfam" id="PF12867"/>
    </source>
</evidence>
<evidence type="ECO:0000313" key="3">
    <source>
        <dbReference type="EMBL" id="MCV9387966.1"/>
    </source>
</evidence>
<proteinExistence type="predicted"/>
<name>A0ABT3CW89_9BACT</name>
<reference evidence="3 4" key="1">
    <citation type="submission" date="2022-10" db="EMBL/GenBank/DDBJ databases">
        <title>Comparative genomics and taxonomic characterization of three novel marine species of genus Reichenbachiella exhibiting antioxidant and polysaccharide degradation activities.</title>
        <authorList>
            <person name="Muhammad N."/>
            <person name="Lee Y.-J."/>
            <person name="Ko J."/>
            <person name="Kim S.-G."/>
        </authorList>
    </citation>
    <scope>NUCLEOTIDE SEQUENCE [LARGE SCALE GENOMIC DNA]</scope>
    <source>
        <strain evidence="3 4">ABR2-5</strain>
    </source>
</reference>
<comment type="caution">
    <text evidence="3">The sequence shown here is derived from an EMBL/GenBank/DDBJ whole genome shotgun (WGS) entry which is preliminary data.</text>
</comment>
<dbReference type="InterPro" id="IPR034660">
    <property type="entry name" value="DinB/YfiT-like"/>
</dbReference>
<dbReference type="Gene3D" id="1.20.120.450">
    <property type="entry name" value="dinb family like domain"/>
    <property type="match status" value="1"/>
</dbReference>
<keyword evidence="4" id="KW-1185">Reference proteome</keyword>
<gene>
    <name evidence="3" type="ORF">N7U62_14885</name>
</gene>